<proteinExistence type="predicted"/>
<organism evidence="1 2">
    <name type="scientific">Laccaria amethystina LaAM-08-1</name>
    <dbReference type="NCBI Taxonomy" id="1095629"/>
    <lineage>
        <taxon>Eukaryota</taxon>
        <taxon>Fungi</taxon>
        <taxon>Dikarya</taxon>
        <taxon>Basidiomycota</taxon>
        <taxon>Agaricomycotina</taxon>
        <taxon>Agaricomycetes</taxon>
        <taxon>Agaricomycetidae</taxon>
        <taxon>Agaricales</taxon>
        <taxon>Agaricineae</taxon>
        <taxon>Hydnangiaceae</taxon>
        <taxon>Laccaria</taxon>
    </lineage>
</organism>
<reference evidence="1 2" key="1">
    <citation type="submission" date="2014-04" db="EMBL/GenBank/DDBJ databases">
        <authorList>
            <consortium name="DOE Joint Genome Institute"/>
            <person name="Kuo A."/>
            <person name="Kohler A."/>
            <person name="Nagy L.G."/>
            <person name="Floudas D."/>
            <person name="Copeland A."/>
            <person name="Barry K.W."/>
            <person name="Cichocki N."/>
            <person name="Veneault-Fourrey C."/>
            <person name="LaButti K."/>
            <person name="Lindquist E.A."/>
            <person name="Lipzen A."/>
            <person name="Lundell T."/>
            <person name="Morin E."/>
            <person name="Murat C."/>
            <person name="Sun H."/>
            <person name="Tunlid A."/>
            <person name="Henrissat B."/>
            <person name="Grigoriev I.V."/>
            <person name="Hibbett D.S."/>
            <person name="Martin F."/>
            <person name="Nordberg H.P."/>
            <person name="Cantor M.N."/>
            <person name="Hua S.X."/>
        </authorList>
    </citation>
    <scope>NUCLEOTIDE SEQUENCE [LARGE SCALE GENOMIC DNA]</scope>
    <source>
        <strain evidence="1 2">LaAM-08-1</strain>
    </source>
</reference>
<evidence type="ECO:0000313" key="1">
    <source>
        <dbReference type="EMBL" id="KIJ94460.1"/>
    </source>
</evidence>
<dbReference type="Proteomes" id="UP000054477">
    <property type="component" value="Unassembled WGS sequence"/>
</dbReference>
<name>A0A0C9WS81_9AGAR</name>
<accession>A0A0C9WS81</accession>
<reference evidence="2" key="2">
    <citation type="submission" date="2015-01" db="EMBL/GenBank/DDBJ databases">
        <title>Evolutionary Origins and Diversification of the Mycorrhizal Mutualists.</title>
        <authorList>
            <consortium name="DOE Joint Genome Institute"/>
            <consortium name="Mycorrhizal Genomics Consortium"/>
            <person name="Kohler A."/>
            <person name="Kuo A."/>
            <person name="Nagy L.G."/>
            <person name="Floudas D."/>
            <person name="Copeland A."/>
            <person name="Barry K.W."/>
            <person name="Cichocki N."/>
            <person name="Veneault-Fourrey C."/>
            <person name="LaButti K."/>
            <person name="Lindquist E.A."/>
            <person name="Lipzen A."/>
            <person name="Lundell T."/>
            <person name="Morin E."/>
            <person name="Murat C."/>
            <person name="Riley R."/>
            <person name="Ohm R."/>
            <person name="Sun H."/>
            <person name="Tunlid A."/>
            <person name="Henrissat B."/>
            <person name="Grigoriev I.V."/>
            <person name="Hibbett D.S."/>
            <person name="Martin F."/>
        </authorList>
    </citation>
    <scope>NUCLEOTIDE SEQUENCE [LARGE SCALE GENOMIC DNA]</scope>
    <source>
        <strain evidence="2">LaAM-08-1</strain>
    </source>
</reference>
<keyword evidence="2" id="KW-1185">Reference proteome</keyword>
<gene>
    <name evidence="1" type="ORF">K443DRAFT_357831</name>
</gene>
<dbReference type="AlphaFoldDB" id="A0A0C9WS81"/>
<evidence type="ECO:0000313" key="2">
    <source>
        <dbReference type="Proteomes" id="UP000054477"/>
    </source>
</evidence>
<protein>
    <submittedName>
        <fullName evidence="1">Uncharacterized protein</fullName>
    </submittedName>
</protein>
<dbReference type="HOGENOM" id="CLU_2518641_0_0_1"/>
<dbReference type="EMBL" id="KN838792">
    <property type="protein sequence ID" value="KIJ94460.1"/>
    <property type="molecule type" value="Genomic_DNA"/>
</dbReference>
<feature type="non-terminal residue" evidence="1">
    <location>
        <position position="1"/>
    </location>
</feature>
<sequence>TVTVRESRGRQRLRTRSHYSSKLEVWVERSRDPCKEIITKMAEANFLCSLDVKKHNLRKQTGLSSIYGVQEVTYDKRGIAREEER</sequence>